<keyword evidence="10" id="KW-1185">Reference proteome</keyword>
<name>A0A2T0FIE1_9ASCO</name>
<comment type="caution">
    <text evidence="9">The sequence shown here is derived from an EMBL/GenBank/DDBJ whole genome shotgun (WGS) entry which is preliminary data.</text>
</comment>
<gene>
    <name evidence="9" type="ORF">B9G98_02356</name>
</gene>
<dbReference type="InterPro" id="IPR036864">
    <property type="entry name" value="Zn2-C6_fun-type_DNA-bd_sf"/>
</dbReference>
<dbReference type="GO" id="GO:0000981">
    <property type="term" value="F:DNA-binding transcription factor activity, RNA polymerase II-specific"/>
    <property type="evidence" value="ECO:0007669"/>
    <property type="project" value="InterPro"/>
</dbReference>
<dbReference type="AlphaFoldDB" id="A0A2T0FIE1"/>
<evidence type="ECO:0000256" key="3">
    <source>
        <dbReference type="ARBA" id="ARBA00023015"/>
    </source>
</evidence>
<keyword evidence="3" id="KW-0805">Transcription regulation</keyword>
<sequence length="666" mass="72046">MAVPQNRPFPTAPLQSSSETPLAHPPATAAFTLPSITSLLPQDQIVLDFRRQSAPTGSKPVQVVENPVTMRSMSYPHSSMFSNPHSTGTPMMVPVMYPGYPGTVPAHSAHNVVPSLHHQSRQSTATPQNGSAGSAGSAGPTGPAKPLHQQPPMAQVVVTPPPPSADRQLQAISGTQLNGHPSEPQNLNYSAKPPTQPQPQPYFVASGGAVPRMPPSAAQISSSTPQQLHKAPGMIPQMPIPQSINPTQPMGPTVPAMIHVPGMMAPTGPPTAGIHPGSMTMPVMGMQMNVPPIMRGASVNRFPADQAMAQNHPYLSAAAAVANGQRAYMWAPTNVSQSQPFTQEIKRRTKTGCLTCRKRRIKCDEKYPVCKNCSKSDRICLGYDPVFGVGKGSRTINIRAQRRDFCQRHSIKGAADGADKEITKVTEWSEVAKIFAEHAAPQLDKLFGVQRFTNITNEVLAQFERGESMHPRETRLAGELEVMRLFMAIVLPYYDFESLDVLDIVSGSLDKLRVAENYRLLRAVYDTFTLAGSKTLAVSPLDEQLVPRLQVLNRLIYALPAAQLRSPMQIDHVERAKSPVQAADLWPLLVEMAQGLSLSATQIDYICELSQQPEAGIAESMLLVGVLSAASPLNRPRVCNALLESRSKADALSLTIIELALAYESK</sequence>
<dbReference type="STRING" id="45607.A0A2T0FIE1"/>
<dbReference type="InterPro" id="IPR001138">
    <property type="entry name" value="Zn2Cys6_DnaBD"/>
</dbReference>
<evidence type="ECO:0000259" key="8">
    <source>
        <dbReference type="PROSITE" id="PS50048"/>
    </source>
</evidence>
<feature type="region of interest" description="Disordered" evidence="7">
    <location>
        <begin position="114"/>
        <end position="198"/>
    </location>
</feature>
<keyword evidence="6" id="KW-0539">Nucleus</keyword>
<feature type="domain" description="Zn(2)-C6 fungal-type" evidence="8">
    <location>
        <begin position="352"/>
        <end position="380"/>
    </location>
</feature>
<evidence type="ECO:0000256" key="5">
    <source>
        <dbReference type="ARBA" id="ARBA00023163"/>
    </source>
</evidence>
<feature type="region of interest" description="Disordered" evidence="7">
    <location>
        <begin position="1"/>
        <end position="25"/>
    </location>
</feature>
<dbReference type="Proteomes" id="UP000238350">
    <property type="component" value="Unassembled WGS sequence"/>
</dbReference>
<accession>A0A2T0FIE1</accession>
<dbReference type="PANTHER" id="PTHR36206">
    <property type="entry name" value="ASPERCRYPTIN BIOSYNTHESIS CLUSTER-SPECIFIC TRANSCRIPTION REGULATOR ATNN-RELATED"/>
    <property type="match status" value="1"/>
</dbReference>
<proteinExistence type="predicted"/>
<dbReference type="Gene3D" id="4.10.240.10">
    <property type="entry name" value="Zn(2)-C6 fungal-type DNA-binding domain"/>
    <property type="match status" value="1"/>
</dbReference>
<evidence type="ECO:0000256" key="4">
    <source>
        <dbReference type="ARBA" id="ARBA00023125"/>
    </source>
</evidence>
<dbReference type="GO" id="GO:0008270">
    <property type="term" value="F:zinc ion binding"/>
    <property type="evidence" value="ECO:0007669"/>
    <property type="project" value="InterPro"/>
</dbReference>
<dbReference type="GeneID" id="36516104"/>
<dbReference type="SMART" id="SM00066">
    <property type="entry name" value="GAL4"/>
    <property type="match status" value="1"/>
</dbReference>
<evidence type="ECO:0000256" key="7">
    <source>
        <dbReference type="SAM" id="MobiDB-lite"/>
    </source>
</evidence>
<dbReference type="Pfam" id="PF00172">
    <property type="entry name" value="Zn_clus"/>
    <property type="match status" value="1"/>
</dbReference>
<dbReference type="CDD" id="cd00067">
    <property type="entry name" value="GAL4"/>
    <property type="match status" value="1"/>
</dbReference>
<reference evidence="9 10" key="1">
    <citation type="submission" date="2017-04" db="EMBL/GenBank/DDBJ databases">
        <title>Genome sequencing of [Candida] sorbophila.</title>
        <authorList>
            <person name="Ahn J.O."/>
        </authorList>
    </citation>
    <scope>NUCLEOTIDE SEQUENCE [LARGE SCALE GENOMIC DNA]</scope>
    <source>
        <strain evidence="9 10">DS02</strain>
    </source>
</reference>
<keyword evidence="4" id="KW-0238">DNA-binding</keyword>
<evidence type="ECO:0000256" key="1">
    <source>
        <dbReference type="ARBA" id="ARBA00022723"/>
    </source>
</evidence>
<dbReference type="GO" id="GO:0003677">
    <property type="term" value="F:DNA binding"/>
    <property type="evidence" value="ECO:0007669"/>
    <property type="project" value="UniProtKB-KW"/>
</dbReference>
<dbReference type="InterPro" id="IPR052360">
    <property type="entry name" value="Transcr_Regulatory_Proteins"/>
</dbReference>
<keyword evidence="1" id="KW-0479">Metal-binding</keyword>
<dbReference type="OrthoDB" id="3598904at2759"/>
<dbReference type="PANTHER" id="PTHR36206:SF13">
    <property type="entry name" value="TRANSCRIPTIONAL REGULATORY PROTEIN MOC3"/>
    <property type="match status" value="1"/>
</dbReference>
<dbReference type="RefSeq" id="XP_024664681.1">
    <property type="nucleotide sequence ID" value="XM_024808913.1"/>
</dbReference>
<evidence type="ECO:0000256" key="6">
    <source>
        <dbReference type="ARBA" id="ARBA00023242"/>
    </source>
</evidence>
<dbReference type="PROSITE" id="PS50048">
    <property type="entry name" value="ZN2_CY6_FUNGAL_2"/>
    <property type="match status" value="1"/>
</dbReference>
<dbReference type="EMBL" id="NDIQ01000021">
    <property type="protein sequence ID" value="PRT54736.1"/>
    <property type="molecule type" value="Genomic_DNA"/>
</dbReference>
<organism evidence="9 10">
    <name type="scientific">Wickerhamiella sorbophila</name>
    <dbReference type="NCBI Taxonomy" id="45607"/>
    <lineage>
        <taxon>Eukaryota</taxon>
        <taxon>Fungi</taxon>
        <taxon>Dikarya</taxon>
        <taxon>Ascomycota</taxon>
        <taxon>Saccharomycotina</taxon>
        <taxon>Dipodascomycetes</taxon>
        <taxon>Dipodascales</taxon>
        <taxon>Trichomonascaceae</taxon>
        <taxon>Wickerhamiella</taxon>
    </lineage>
</organism>
<evidence type="ECO:0000313" key="10">
    <source>
        <dbReference type="Proteomes" id="UP000238350"/>
    </source>
</evidence>
<keyword evidence="2" id="KW-0862">Zinc</keyword>
<evidence type="ECO:0000256" key="2">
    <source>
        <dbReference type="ARBA" id="ARBA00022833"/>
    </source>
</evidence>
<dbReference type="PROSITE" id="PS00463">
    <property type="entry name" value="ZN2_CY6_FUNGAL_1"/>
    <property type="match status" value="1"/>
</dbReference>
<evidence type="ECO:0000313" key="9">
    <source>
        <dbReference type="EMBL" id="PRT54736.1"/>
    </source>
</evidence>
<dbReference type="SUPFAM" id="SSF57701">
    <property type="entry name" value="Zn2/Cys6 DNA-binding domain"/>
    <property type="match status" value="1"/>
</dbReference>
<feature type="compositionally biased region" description="Polar residues" evidence="7">
    <location>
        <begin position="170"/>
        <end position="189"/>
    </location>
</feature>
<protein>
    <recommendedName>
        <fullName evidence="8">Zn(2)-C6 fungal-type domain-containing protein</fullName>
    </recommendedName>
</protein>
<keyword evidence="5" id="KW-0804">Transcription</keyword>